<keyword evidence="5" id="KW-0378">Hydrolase</keyword>
<organism evidence="5 6">
    <name type="scientific">Aurantimicrobium photophilum</name>
    <dbReference type="NCBI Taxonomy" id="1987356"/>
    <lineage>
        <taxon>Bacteria</taxon>
        <taxon>Bacillati</taxon>
        <taxon>Actinomycetota</taxon>
        <taxon>Actinomycetes</taxon>
        <taxon>Micrococcales</taxon>
        <taxon>Microbacteriaceae</taxon>
        <taxon>Aurantimicrobium</taxon>
    </lineage>
</organism>
<sequence length="427" mass="43616" precursor="true">MKSTEGTPKASVLLLRNSRTYLAIAVIAIAGLVSGVVVSQSASATDYPSWADVENARGNEAAKTAQIAQIQGLIAQLQAETEAAIAEATKKGEEYGVAMKKFGAAEQTAGQLEAQATKSQAEADAAAAQAGRLAAQLYRSGGSDLSMNLLMEKTSDGADKLLSKLGSMSKLAERSNAIYATAQTAQNEAASLSKQAKVALKARDELRAQAEAAFTAATAAQEAAQAKLTESENQQMIMQAQLAALQDATAATVAGYEAGVAEAARIAAERAAAEAAARGISVSGAGWTHPVPNGYISSSWGPRDNFYIPGVGWTGSFHNATDLAAGCGSPIYAASGGRVTYAGAIGGGYGYMVEINHGGGIRTRYGHVTSGGIEVGYGDTVGPGTLIARVGATGLATGCHVHFEVHDSPAFNGIDPEPFMADRGAPL</sequence>
<dbReference type="Proteomes" id="UP000246894">
    <property type="component" value="Chromosome"/>
</dbReference>
<gene>
    <name evidence="5" type="ORF">AURMO_00120</name>
</gene>
<dbReference type="GO" id="GO:0004222">
    <property type="term" value="F:metalloendopeptidase activity"/>
    <property type="evidence" value="ECO:0007669"/>
    <property type="project" value="TreeGrafter"/>
</dbReference>
<evidence type="ECO:0000259" key="4">
    <source>
        <dbReference type="Pfam" id="PF01551"/>
    </source>
</evidence>
<protein>
    <submittedName>
        <fullName evidence="5">Murein DD-endopeptidase MepM</fullName>
        <ecNumber evidence="5">3.4.24.-</ecNumber>
    </submittedName>
</protein>
<keyword evidence="1" id="KW-0732">Signal</keyword>
<keyword evidence="6" id="KW-1185">Reference proteome</keyword>
<evidence type="ECO:0000313" key="5">
    <source>
        <dbReference type="EMBL" id="AWR20740.1"/>
    </source>
</evidence>
<accession>A0A2Z3RW04</accession>
<evidence type="ECO:0000256" key="1">
    <source>
        <dbReference type="ARBA" id="ARBA00022729"/>
    </source>
</evidence>
<dbReference type="KEGG" id="aum:AURMO_00120"/>
<dbReference type="OrthoDB" id="1099523at2"/>
<dbReference type="EC" id="3.4.24.-" evidence="5"/>
<feature type="domain" description="M23ase beta-sheet core" evidence="4">
    <location>
        <begin position="317"/>
        <end position="407"/>
    </location>
</feature>
<evidence type="ECO:0000313" key="6">
    <source>
        <dbReference type="Proteomes" id="UP000246894"/>
    </source>
</evidence>
<dbReference type="RefSeq" id="WP_110232665.1">
    <property type="nucleotide sequence ID" value="NZ_CP023994.1"/>
</dbReference>
<feature type="coiled-coil region" evidence="2">
    <location>
        <begin position="182"/>
        <end position="248"/>
    </location>
</feature>
<dbReference type="Gene3D" id="2.70.70.10">
    <property type="entry name" value="Glucose Permease (Domain IIA)"/>
    <property type="match status" value="1"/>
</dbReference>
<keyword evidence="3" id="KW-0812">Transmembrane</keyword>
<dbReference type="CDD" id="cd12797">
    <property type="entry name" value="M23_peptidase"/>
    <property type="match status" value="1"/>
</dbReference>
<dbReference type="InterPro" id="IPR011055">
    <property type="entry name" value="Dup_hybrid_motif"/>
</dbReference>
<dbReference type="PANTHER" id="PTHR21666">
    <property type="entry name" value="PEPTIDASE-RELATED"/>
    <property type="match status" value="1"/>
</dbReference>
<reference evidence="5 6" key="1">
    <citation type="submission" date="2017-10" db="EMBL/GenBank/DDBJ databases">
        <title>Genome of an Actinobacterium that displays light-enhanced growth.</title>
        <authorList>
            <person name="Maresca J.A."/>
            <person name="Hempel P."/>
            <person name="Shevchenko O."/>
            <person name="Miller K.J."/>
            <person name="Hahn M.W."/>
        </authorList>
    </citation>
    <scope>NUCLEOTIDE SEQUENCE [LARGE SCALE GENOMIC DNA]</scope>
    <source>
        <strain evidence="5 6">MWH-Mo1</strain>
    </source>
</reference>
<dbReference type="InterPro" id="IPR016047">
    <property type="entry name" value="M23ase_b-sheet_dom"/>
</dbReference>
<keyword evidence="2" id="KW-0175">Coiled coil</keyword>
<dbReference type="AlphaFoldDB" id="A0A2Z3RW04"/>
<evidence type="ECO:0000256" key="2">
    <source>
        <dbReference type="SAM" id="Coils"/>
    </source>
</evidence>
<dbReference type="EMBL" id="CP023994">
    <property type="protein sequence ID" value="AWR20740.1"/>
    <property type="molecule type" value="Genomic_DNA"/>
</dbReference>
<evidence type="ECO:0000256" key="3">
    <source>
        <dbReference type="SAM" id="Phobius"/>
    </source>
</evidence>
<dbReference type="SUPFAM" id="SSF51261">
    <property type="entry name" value="Duplicated hybrid motif"/>
    <property type="match status" value="1"/>
</dbReference>
<dbReference type="PANTHER" id="PTHR21666:SF289">
    <property type="entry name" value="L-ALA--D-GLU ENDOPEPTIDASE"/>
    <property type="match status" value="1"/>
</dbReference>
<name>A0A2Z3RW04_9MICO</name>
<feature type="transmembrane region" description="Helical" evidence="3">
    <location>
        <begin position="21"/>
        <end position="39"/>
    </location>
</feature>
<proteinExistence type="predicted"/>
<dbReference type="InterPro" id="IPR050570">
    <property type="entry name" value="Cell_wall_metabolism_enzyme"/>
</dbReference>
<keyword evidence="3" id="KW-0472">Membrane</keyword>
<dbReference type="Pfam" id="PF01551">
    <property type="entry name" value="Peptidase_M23"/>
    <property type="match status" value="1"/>
</dbReference>
<keyword evidence="3" id="KW-1133">Transmembrane helix</keyword>